<evidence type="ECO:0000259" key="6">
    <source>
        <dbReference type="Pfam" id="PF11762"/>
    </source>
</evidence>
<keyword evidence="2" id="KW-0054">Arabinose catabolism</keyword>
<dbReference type="KEGG" id="mgk:FSB76_10270"/>
<keyword evidence="5" id="KW-0119">Carbohydrate metabolism</keyword>
<protein>
    <submittedName>
        <fullName evidence="7">Arabinose isomerase</fullName>
    </submittedName>
</protein>
<evidence type="ECO:0000313" key="8">
    <source>
        <dbReference type="Proteomes" id="UP000321362"/>
    </source>
</evidence>
<evidence type="ECO:0000256" key="3">
    <source>
        <dbReference type="ARBA" id="ARBA00023211"/>
    </source>
</evidence>
<accession>A0A5B8WAH1</accession>
<dbReference type="PANTHER" id="PTHR38464">
    <property type="entry name" value="L-ARABINOSE ISOMERASE"/>
    <property type="match status" value="1"/>
</dbReference>
<reference evidence="7 8" key="1">
    <citation type="journal article" date="2013" name="J. Microbiol.">
        <title>Mucilaginibacter ginsenosidivorax sp. nov., with ginsenoside converting activity isolated from sediment.</title>
        <authorList>
            <person name="Kim J.K."/>
            <person name="Choi T.E."/>
            <person name="Liu Q.M."/>
            <person name="Park H.Y."/>
            <person name="Yi T.H."/>
            <person name="Yoon M.H."/>
            <person name="Kim S.C."/>
            <person name="Im W.T."/>
        </authorList>
    </citation>
    <scope>NUCLEOTIDE SEQUENCE [LARGE SCALE GENOMIC DNA]</scope>
    <source>
        <strain evidence="7 8">KHI28</strain>
    </source>
</reference>
<evidence type="ECO:0000256" key="1">
    <source>
        <dbReference type="ARBA" id="ARBA00022723"/>
    </source>
</evidence>
<dbReference type="OrthoDB" id="3194672at2"/>
<dbReference type="GO" id="GO:0019569">
    <property type="term" value="P:L-arabinose catabolic process to D-xylulose 5-phosphate"/>
    <property type="evidence" value="ECO:0007669"/>
    <property type="project" value="TreeGrafter"/>
</dbReference>
<keyword evidence="4 7" id="KW-0413">Isomerase</keyword>
<dbReference type="InterPro" id="IPR003762">
    <property type="entry name" value="Lara_isomerase"/>
</dbReference>
<dbReference type="Pfam" id="PF11762">
    <property type="entry name" value="Arabinose_Iso_C"/>
    <property type="match status" value="1"/>
</dbReference>
<dbReference type="SUPFAM" id="SSF53743">
    <property type="entry name" value="FucI/AraA N-terminal and middle domains"/>
    <property type="match status" value="1"/>
</dbReference>
<dbReference type="EMBL" id="CP042437">
    <property type="protein sequence ID" value="QEC80459.1"/>
    <property type="molecule type" value="Genomic_DNA"/>
</dbReference>
<keyword evidence="8" id="KW-1185">Reference proteome</keyword>
<keyword evidence="1" id="KW-0479">Metal-binding</keyword>
<dbReference type="Proteomes" id="UP000321362">
    <property type="component" value="Chromosome"/>
</dbReference>
<gene>
    <name evidence="7" type="ORF">FSB76_10270</name>
</gene>
<proteinExistence type="predicted"/>
<dbReference type="PANTHER" id="PTHR38464:SF1">
    <property type="entry name" value="L-ARABINOSE ISOMERASE"/>
    <property type="match status" value="1"/>
</dbReference>
<evidence type="ECO:0000256" key="2">
    <source>
        <dbReference type="ARBA" id="ARBA00022935"/>
    </source>
</evidence>
<sequence length="480" mass="52483">MTDKNYKPALKVGLFGIGLQAYWEQFEGLEKRLAGYVDLVAGKLNGYGAQIVNLGLVDTPEKAFESGSRFRREEVDLIFLYVTTYALSSTVLPVVSKVKVPVIVLNLAPEAAIDYSTFNQMNNRTAMTGEWLAFCSACPVPEIANVFRRSNIPFYQVTGMLNNDPGVWDEVEEWIAAAKVAHMMYYNRMGIMGNYYSGMLDIYANLTLQCATFGGHIEVIEVDELSGLRPGVTQPEINKKIEEFYNRFDVQADCPADEIKRAAVTAVALDKLVEKHRLGLVAYYHKGTGNAQNKDTMSSVILGTSLLTASNIPVAGEYEIKNAQAMKIMDCFGAGGSFTEYYAMDFKADVVLMGHDGPCHPAIAEGRIKVKPLQVYHGKVGSGLSVEMSVKHGPVTLLSVIETVDGKVQLLIAEAESVAGPILEIGNTNSRYKFPIGARGFVEAWNSYGPAHHCAVGKGHIASKIEKLAKLLNIQAVKVC</sequence>
<evidence type="ECO:0000313" key="7">
    <source>
        <dbReference type="EMBL" id="QEC80459.1"/>
    </source>
</evidence>
<dbReference type="GO" id="GO:0008733">
    <property type="term" value="F:L-arabinose isomerase activity"/>
    <property type="evidence" value="ECO:0007669"/>
    <property type="project" value="InterPro"/>
</dbReference>
<dbReference type="SUPFAM" id="SSF50443">
    <property type="entry name" value="FucI/AraA C-terminal domain-like"/>
    <property type="match status" value="1"/>
</dbReference>
<dbReference type="InterPro" id="IPR009015">
    <property type="entry name" value="Fucose_isomerase_N/cen_sf"/>
</dbReference>
<dbReference type="InterPro" id="IPR004216">
    <property type="entry name" value="Fuc/Ara_isomerase_C"/>
</dbReference>
<dbReference type="InterPro" id="IPR024664">
    <property type="entry name" value="Ara_Isoase_C"/>
</dbReference>
<dbReference type="GO" id="GO:0046872">
    <property type="term" value="F:metal ion binding"/>
    <property type="evidence" value="ECO:0007669"/>
    <property type="project" value="UniProtKB-KW"/>
</dbReference>
<evidence type="ECO:0000256" key="4">
    <source>
        <dbReference type="ARBA" id="ARBA00023235"/>
    </source>
</evidence>
<dbReference type="AlphaFoldDB" id="A0A5B8WAH1"/>
<keyword evidence="3" id="KW-0464">Manganese</keyword>
<dbReference type="GO" id="GO:0005829">
    <property type="term" value="C:cytosol"/>
    <property type="evidence" value="ECO:0007669"/>
    <property type="project" value="TreeGrafter"/>
</dbReference>
<organism evidence="7 8">
    <name type="scientific">Mucilaginibacter ginsenosidivorax</name>
    <dbReference type="NCBI Taxonomy" id="862126"/>
    <lineage>
        <taxon>Bacteria</taxon>
        <taxon>Pseudomonadati</taxon>
        <taxon>Bacteroidota</taxon>
        <taxon>Sphingobacteriia</taxon>
        <taxon>Sphingobacteriales</taxon>
        <taxon>Sphingobacteriaceae</taxon>
        <taxon>Mucilaginibacter</taxon>
    </lineage>
</organism>
<name>A0A5B8WAH1_9SPHI</name>
<dbReference type="CDD" id="cd00578">
    <property type="entry name" value="L-fuc_L-ara-isomerases"/>
    <property type="match status" value="1"/>
</dbReference>
<evidence type="ECO:0000256" key="5">
    <source>
        <dbReference type="ARBA" id="ARBA00023277"/>
    </source>
</evidence>
<feature type="domain" description="L-arabinose isomerase C-terminal" evidence="6">
    <location>
        <begin position="336"/>
        <end position="474"/>
    </location>
</feature>